<evidence type="ECO:0000256" key="2">
    <source>
        <dbReference type="SAM" id="SignalP"/>
    </source>
</evidence>
<feature type="compositionally biased region" description="Polar residues" evidence="1">
    <location>
        <begin position="129"/>
        <end position="151"/>
    </location>
</feature>
<feature type="signal peptide" evidence="2">
    <location>
        <begin position="1"/>
        <end position="24"/>
    </location>
</feature>
<gene>
    <name evidence="3" type="ORF">KIN20_024804</name>
</gene>
<reference evidence="3" key="1">
    <citation type="submission" date="2021-06" db="EMBL/GenBank/DDBJ databases">
        <title>Parelaphostrongylus tenuis whole genome reference sequence.</title>
        <authorList>
            <person name="Garwood T.J."/>
            <person name="Larsen P.A."/>
            <person name="Fountain-Jones N.M."/>
            <person name="Garbe J.R."/>
            <person name="Macchietto M.G."/>
            <person name="Kania S.A."/>
            <person name="Gerhold R.W."/>
            <person name="Richards J.E."/>
            <person name="Wolf T.M."/>
        </authorList>
    </citation>
    <scope>NUCLEOTIDE SEQUENCE</scope>
    <source>
        <strain evidence="3">MNPRO001-30</strain>
        <tissue evidence="3">Meninges</tissue>
    </source>
</reference>
<keyword evidence="4" id="KW-1185">Reference proteome</keyword>
<evidence type="ECO:0000313" key="4">
    <source>
        <dbReference type="Proteomes" id="UP001196413"/>
    </source>
</evidence>
<name>A0AAD5MYR2_PARTN</name>
<dbReference type="AlphaFoldDB" id="A0AAD5MYR2"/>
<keyword evidence="2" id="KW-0732">Signal</keyword>
<protein>
    <submittedName>
        <fullName evidence="3">Uncharacterized protein</fullName>
    </submittedName>
</protein>
<feature type="chain" id="PRO_5042035619" evidence="2">
    <location>
        <begin position="25"/>
        <end position="234"/>
    </location>
</feature>
<comment type="caution">
    <text evidence="3">The sequence shown here is derived from an EMBL/GenBank/DDBJ whole genome shotgun (WGS) entry which is preliminary data.</text>
</comment>
<evidence type="ECO:0000313" key="3">
    <source>
        <dbReference type="EMBL" id="KAJ1364668.1"/>
    </source>
</evidence>
<sequence>MRVFYIVKALQIAIAAIGLYQLLSVDELCDVEEVQIEDDRSDNFEESHDGSLKSEQSVTMRATKHTETHASAKAITTKTNSARKATTAEKLRVEKLRRKANVSTTTVNSFEGTVKRLSSTADSTEEESQSNISSFISTNASPRQESDTENQSNTIEFSLEATGSFTEVSAVIDRANDDSTNMTFLKSTADKLTKEVFEKEVKRNSFLIRVHNCLPVRISLSSYDNVILTESLSD</sequence>
<dbReference type="EMBL" id="JAHQIW010005026">
    <property type="protein sequence ID" value="KAJ1364668.1"/>
    <property type="molecule type" value="Genomic_DNA"/>
</dbReference>
<proteinExistence type="predicted"/>
<accession>A0AAD5MYR2</accession>
<feature type="compositionally biased region" description="Basic and acidic residues" evidence="1">
    <location>
        <begin position="39"/>
        <end position="52"/>
    </location>
</feature>
<feature type="region of interest" description="Disordered" evidence="1">
    <location>
        <begin position="117"/>
        <end position="151"/>
    </location>
</feature>
<feature type="region of interest" description="Disordered" evidence="1">
    <location>
        <begin position="39"/>
        <end position="58"/>
    </location>
</feature>
<organism evidence="3 4">
    <name type="scientific">Parelaphostrongylus tenuis</name>
    <name type="common">Meningeal worm</name>
    <dbReference type="NCBI Taxonomy" id="148309"/>
    <lineage>
        <taxon>Eukaryota</taxon>
        <taxon>Metazoa</taxon>
        <taxon>Ecdysozoa</taxon>
        <taxon>Nematoda</taxon>
        <taxon>Chromadorea</taxon>
        <taxon>Rhabditida</taxon>
        <taxon>Rhabditina</taxon>
        <taxon>Rhabditomorpha</taxon>
        <taxon>Strongyloidea</taxon>
        <taxon>Metastrongylidae</taxon>
        <taxon>Parelaphostrongylus</taxon>
    </lineage>
</organism>
<evidence type="ECO:0000256" key="1">
    <source>
        <dbReference type="SAM" id="MobiDB-lite"/>
    </source>
</evidence>
<dbReference type="Proteomes" id="UP001196413">
    <property type="component" value="Unassembled WGS sequence"/>
</dbReference>